<evidence type="ECO:0000313" key="1">
    <source>
        <dbReference type="EMBL" id="PRE55972.1"/>
    </source>
</evidence>
<evidence type="ECO:0000313" key="2">
    <source>
        <dbReference type="Proteomes" id="UP000237811"/>
    </source>
</evidence>
<protein>
    <recommendedName>
        <fullName evidence="3">ParD-like antitoxin of type II toxin-antitoxin system</fullName>
    </recommendedName>
</protein>
<dbReference type="AlphaFoldDB" id="A0AB37B3U1"/>
<dbReference type="Proteomes" id="UP000237811">
    <property type="component" value="Unassembled WGS sequence"/>
</dbReference>
<evidence type="ECO:0008006" key="3">
    <source>
        <dbReference type="Google" id="ProtNLM"/>
    </source>
</evidence>
<reference evidence="1 2" key="1">
    <citation type="submission" date="2018-03" db="EMBL/GenBank/DDBJ databases">
        <authorList>
            <person name="Nguyen K."/>
            <person name="Fouts D."/>
            <person name="Sutton G."/>
        </authorList>
    </citation>
    <scope>NUCLEOTIDE SEQUENCE [LARGE SCALE GENOMIC DNA]</scope>
    <source>
        <strain evidence="1 2">AU14328</strain>
    </source>
</reference>
<dbReference type="EMBL" id="PVFR01000005">
    <property type="protein sequence ID" value="PRE55972.1"/>
    <property type="molecule type" value="Genomic_DNA"/>
</dbReference>
<accession>A0AB37B3U1</accession>
<organism evidence="1 2">
    <name type="scientific">Burkholderia multivorans</name>
    <dbReference type="NCBI Taxonomy" id="87883"/>
    <lineage>
        <taxon>Bacteria</taxon>
        <taxon>Pseudomonadati</taxon>
        <taxon>Pseudomonadota</taxon>
        <taxon>Betaproteobacteria</taxon>
        <taxon>Burkholderiales</taxon>
        <taxon>Burkholderiaceae</taxon>
        <taxon>Burkholderia</taxon>
        <taxon>Burkholderia cepacia complex</taxon>
    </lineage>
</organism>
<proteinExistence type="predicted"/>
<comment type="caution">
    <text evidence="1">The sequence shown here is derived from an EMBL/GenBank/DDBJ whole genome shotgun (WGS) entry which is preliminary data.</text>
</comment>
<sequence>MHIELSDTLYDHAEQLARGKHSTAAREIERWALLGKAMLDNPVLDPTLVQAIVDYHSQGRIGKLPPFRWNARTSAVIRETAAFRQSFDDAGAGVTDLLGLELFRFEADNARGSRLNGDLRDYRLTALTFQALRLEIISTCPQLSSPVTLVALGRRYVGL</sequence>
<gene>
    <name evidence="1" type="ORF">C6P99_00975</name>
</gene>
<name>A0AB37B3U1_9BURK</name>
<dbReference type="RefSeq" id="WP_105775794.1">
    <property type="nucleotide sequence ID" value="NZ_PVFQ01000037.1"/>
</dbReference>